<evidence type="ECO:0000313" key="1">
    <source>
        <dbReference type="EMBL" id="OCT98909.1"/>
    </source>
</evidence>
<dbReference type="AlphaFoldDB" id="A0A974DVK4"/>
<proteinExistence type="predicted"/>
<dbReference type="EMBL" id="CM004467">
    <property type="protein sequence ID" value="OCT98909.1"/>
    <property type="molecule type" value="Genomic_DNA"/>
</dbReference>
<organism evidence="1 2">
    <name type="scientific">Xenopus laevis</name>
    <name type="common">African clawed frog</name>
    <dbReference type="NCBI Taxonomy" id="8355"/>
    <lineage>
        <taxon>Eukaryota</taxon>
        <taxon>Metazoa</taxon>
        <taxon>Chordata</taxon>
        <taxon>Craniata</taxon>
        <taxon>Vertebrata</taxon>
        <taxon>Euteleostomi</taxon>
        <taxon>Amphibia</taxon>
        <taxon>Batrachia</taxon>
        <taxon>Anura</taxon>
        <taxon>Pipoidea</taxon>
        <taxon>Pipidae</taxon>
        <taxon>Xenopodinae</taxon>
        <taxon>Xenopus</taxon>
        <taxon>Xenopus</taxon>
    </lineage>
</organism>
<evidence type="ECO:0000313" key="2">
    <source>
        <dbReference type="Proteomes" id="UP000694892"/>
    </source>
</evidence>
<accession>A0A974DVK4</accession>
<evidence type="ECO:0008006" key="3">
    <source>
        <dbReference type="Google" id="ProtNLM"/>
    </source>
</evidence>
<protein>
    <recommendedName>
        <fullName evidence="3">GIY-YIG domain-containing protein</fullName>
    </recommendedName>
</protein>
<gene>
    <name evidence="1" type="ORF">XELAEV_18011141mg</name>
</gene>
<dbReference type="Proteomes" id="UP000694892">
    <property type="component" value="Chromosome 1S"/>
</dbReference>
<reference evidence="2" key="1">
    <citation type="journal article" date="2016" name="Nature">
        <title>Genome evolution in the allotetraploid frog Xenopus laevis.</title>
        <authorList>
            <person name="Session A.M."/>
            <person name="Uno Y."/>
            <person name="Kwon T."/>
            <person name="Chapman J.A."/>
            <person name="Toyoda A."/>
            <person name="Takahashi S."/>
            <person name="Fukui A."/>
            <person name="Hikosaka A."/>
            <person name="Suzuki A."/>
            <person name="Kondo M."/>
            <person name="van Heeringen S.J."/>
            <person name="Quigley I."/>
            <person name="Heinz S."/>
            <person name="Ogino H."/>
            <person name="Ochi H."/>
            <person name="Hellsten U."/>
            <person name="Lyons J.B."/>
            <person name="Simakov O."/>
            <person name="Putnam N."/>
            <person name="Stites J."/>
            <person name="Kuroki Y."/>
            <person name="Tanaka T."/>
            <person name="Michiue T."/>
            <person name="Watanabe M."/>
            <person name="Bogdanovic O."/>
            <person name="Lister R."/>
            <person name="Georgiou G."/>
            <person name="Paranjpe S.S."/>
            <person name="van Kruijsbergen I."/>
            <person name="Shu S."/>
            <person name="Carlson J."/>
            <person name="Kinoshita T."/>
            <person name="Ohta Y."/>
            <person name="Mawaribuchi S."/>
            <person name="Jenkins J."/>
            <person name="Grimwood J."/>
            <person name="Schmutz J."/>
            <person name="Mitros T."/>
            <person name="Mozaffari S.V."/>
            <person name="Suzuki Y."/>
            <person name="Haramoto Y."/>
            <person name="Yamamoto T.S."/>
            <person name="Takagi C."/>
            <person name="Heald R."/>
            <person name="Miller K."/>
            <person name="Haudenschild C."/>
            <person name="Kitzman J."/>
            <person name="Nakayama T."/>
            <person name="Izutsu Y."/>
            <person name="Robert J."/>
            <person name="Fortriede J."/>
            <person name="Burns K."/>
            <person name="Lotay V."/>
            <person name="Karimi K."/>
            <person name="Yasuoka Y."/>
            <person name="Dichmann D.S."/>
            <person name="Flajnik M.F."/>
            <person name="Houston D.W."/>
            <person name="Shendure J."/>
            <person name="DuPasquier L."/>
            <person name="Vize P.D."/>
            <person name="Zorn A.M."/>
            <person name="Ito M."/>
            <person name="Marcotte E.M."/>
            <person name="Wallingford J.B."/>
            <person name="Ito Y."/>
            <person name="Asashima M."/>
            <person name="Ueno N."/>
            <person name="Matsuda Y."/>
            <person name="Veenstra G.J."/>
            <person name="Fujiyama A."/>
            <person name="Harland R.M."/>
            <person name="Taira M."/>
            <person name="Rokhsar D.S."/>
        </authorList>
    </citation>
    <scope>NUCLEOTIDE SEQUENCE [LARGE SCALE GENOMIC DNA]</scope>
    <source>
        <strain evidence="2">J</strain>
    </source>
</reference>
<sequence length="151" mass="17127">MNRTKGCYKCGKCLACPFILKTTCVTGRMDIAELEIAHFINCKRAGVVYLMKCACGTNYVGKTRRECRRQIIEHVGDRKNKRNTSVATHINEIHDGDTGVMKFFGVEHFVPTTRVGGIDRKLLQCEAKCIYWLNSKAPEGLNEGFTFRLFL</sequence>
<name>A0A974DVK4_XENLA</name>